<keyword evidence="1" id="KW-0812">Transmembrane</keyword>
<proteinExistence type="predicted"/>
<keyword evidence="1" id="KW-0472">Membrane</keyword>
<accession>A0A8J2T2S6</accession>
<keyword evidence="3" id="KW-1185">Reference proteome</keyword>
<sequence length="412" mass="45191">MAAQKVSPSIDLAGAEAPLLDLATLAERVKAIETTPDAPTLHHLAMREPTSFHQSTIYYGLVRPNTPAWRKYGLLAASIGIVFLQCFVATGLSFGVGTSTCSEHSECTRGNFCDEGICSGCSEWHKSCCLPNATATCSIDKKEGHNRREMGEKDREGMCNTCVSDKGFETNHDVIREGVHAMFIQDWFALFLASLVVAFGVFAEIRDGMLMEIALREISKRREVSRGWRFAIHGLNFARYFILFPKILFSVMSLVHDNGGRVRDICLNTVAVLFLLEVDNLAFLHGLGERTRMEAEEHAGAHEQVTELDLESMDAVKLVCVLTIPCAIVGGVCGAYARNLADGETDNVCYMLAPLPSMLVVFVQRVKANGRRGVCAGLGWAIVGFVAMVGWGALFYQMIYLQATGEGAKYVR</sequence>
<feature type="transmembrane region" description="Helical" evidence="1">
    <location>
        <begin position="227"/>
        <end position="249"/>
    </location>
</feature>
<organism evidence="2 3">
    <name type="scientific">Pelagomonas calceolata</name>
    <dbReference type="NCBI Taxonomy" id="35677"/>
    <lineage>
        <taxon>Eukaryota</taxon>
        <taxon>Sar</taxon>
        <taxon>Stramenopiles</taxon>
        <taxon>Ochrophyta</taxon>
        <taxon>Pelagophyceae</taxon>
        <taxon>Pelagomonadales</taxon>
        <taxon>Pelagomonadaceae</taxon>
        <taxon>Pelagomonas</taxon>
    </lineage>
</organism>
<dbReference type="OrthoDB" id="236445at2759"/>
<feature type="transmembrane region" description="Helical" evidence="1">
    <location>
        <begin position="72"/>
        <end position="96"/>
    </location>
</feature>
<name>A0A8J2T2S6_9STRA</name>
<dbReference type="Proteomes" id="UP000789595">
    <property type="component" value="Unassembled WGS sequence"/>
</dbReference>
<evidence type="ECO:0000313" key="3">
    <source>
        <dbReference type="Proteomes" id="UP000789595"/>
    </source>
</evidence>
<dbReference type="EMBL" id="CAKKNE010000006">
    <property type="protein sequence ID" value="CAH0379823.1"/>
    <property type="molecule type" value="Genomic_DNA"/>
</dbReference>
<comment type="caution">
    <text evidence="2">The sequence shown here is derived from an EMBL/GenBank/DDBJ whole genome shotgun (WGS) entry which is preliminary data.</text>
</comment>
<reference evidence="2" key="1">
    <citation type="submission" date="2021-11" db="EMBL/GenBank/DDBJ databases">
        <authorList>
            <consortium name="Genoscope - CEA"/>
            <person name="William W."/>
        </authorList>
    </citation>
    <scope>NUCLEOTIDE SEQUENCE</scope>
</reference>
<keyword evidence="1" id="KW-1133">Transmembrane helix</keyword>
<evidence type="ECO:0000256" key="1">
    <source>
        <dbReference type="SAM" id="Phobius"/>
    </source>
</evidence>
<feature type="transmembrane region" description="Helical" evidence="1">
    <location>
        <begin position="315"/>
        <end position="336"/>
    </location>
</feature>
<dbReference type="AlphaFoldDB" id="A0A8J2T2S6"/>
<evidence type="ECO:0000313" key="2">
    <source>
        <dbReference type="EMBL" id="CAH0379823.1"/>
    </source>
</evidence>
<feature type="transmembrane region" description="Helical" evidence="1">
    <location>
        <begin position="378"/>
        <end position="396"/>
    </location>
</feature>
<gene>
    <name evidence="2" type="ORF">PECAL_6P14610</name>
</gene>
<protein>
    <submittedName>
        <fullName evidence="2">Uncharacterized protein</fullName>
    </submittedName>
</protein>
<feature type="transmembrane region" description="Helical" evidence="1">
    <location>
        <begin position="187"/>
        <end position="206"/>
    </location>
</feature>